<reference evidence="1" key="1">
    <citation type="submission" date="2019-04" db="EMBL/GenBank/DDBJ databases">
        <title>Evolution of Biomass-Degrading Anaerobic Consortia Revealed by Metagenomics.</title>
        <authorList>
            <person name="Peng X."/>
        </authorList>
    </citation>
    <scope>NUCLEOTIDE SEQUENCE</scope>
    <source>
        <strain evidence="1">SIG551</strain>
    </source>
</reference>
<comment type="caution">
    <text evidence="1">The sequence shown here is derived from an EMBL/GenBank/DDBJ whole genome shotgun (WGS) entry which is preliminary data.</text>
</comment>
<protein>
    <submittedName>
        <fullName evidence="1">Uncharacterized protein</fullName>
    </submittedName>
</protein>
<dbReference type="EMBL" id="SVNY01000006">
    <property type="protein sequence ID" value="MBE6834288.1"/>
    <property type="molecule type" value="Genomic_DNA"/>
</dbReference>
<evidence type="ECO:0000313" key="1">
    <source>
        <dbReference type="EMBL" id="MBE6834288.1"/>
    </source>
</evidence>
<evidence type="ECO:0000313" key="2">
    <source>
        <dbReference type="Proteomes" id="UP000754750"/>
    </source>
</evidence>
<proteinExistence type="predicted"/>
<accession>A0A928KUJ1</accession>
<name>A0A928KUJ1_9FIRM</name>
<sequence length="137" mass="15473">MKAITAVMCHNIAKYNREHQEPEMTPHEVAEKLEFVYSSCSEKYSRRALDAPRDTDFEYYLQAVRCAASYLHKIDMLKRALELACRKIADYLGYENLESAAGVNSIAAGAEALMEIYIQQAQEKVEKQLCETGITAG</sequence>
<organism evidence="1 2">
    <name type="scientific">Faecalispora sporosphaeroides</name>
    <dbReference type="NCBI Taxonomy" id="1549"/>
    <lineage>
        <taxon>Bacteria</taxon>
        <taxon>Bacillati</taxon>
        <taxon>Bacillota</taxon>
        <taxon>Clostridia</taxon>
        <taxon>Eubacteriales</taxon>
        <taxon>Oscillospiraceae</taxon>
        <taxon>Faecalispora</taxon>
    </lineage>
</organism>
<dbReference type="Proteomes" id="UP000754750">
    <property type="component" value="Unassembled WGS sequence"/>
</dbReference>
<gene>
    <name evidence="1" type="ORF">E7512_12050</name>
</gene>
<dbReference type="AlphaFoldDB" id="A0A928KUJ1"/>
<dbReference type="RefSeq" id="WP_326840797.1">
    <property type="nucleotide sequence ID" value="NZ_SVNY01000006.1"/>
</dbReference>